<dbReference type="PANTHER" id="PTHR45987">
    <property type="entry name" value="39S RIBOSOMAL PROTEIN L12"/>
    <property type="match status" value="1"/>
</dbReference>
<feature type="domain" description="Large ribosomal subunit protein bL12 oligomerization" evidence="6">
    <location>
        <begin position="4"/>
        <end position="35"/>
    </location>
</feature>
<dbReference type="EMBL" id="CP032996">
    <property type="protein sequence ID" value="QCI27040.1"/>
    <property type="molecule type" value="Genomic_DNA"/>
</dbReference>
<evidence type="ECO:0000313" key="8">
    <source>
        <dbReference type="Proteomes" id="UP000298603"/>
    </source>
</evidence>
<evidence type="ECO:0000256" key="3">
    <source>
        <dbReference type="ARBA" id="ARBA00023274"/>
    </source>
</evidence>
<evidence type="ECO:0000259" key="6">
    <source>
        <dbReference type="Pfam" id="PF16320"/>
    </source>
</evidence>
<dbReference type="InterPro" id="IPR014719">
    <property type="entry name" value="Ribosomal_bL12_C/ClpS-like"/>
</dbReference>
<name>A0A4D6YLV1_9GAMM</name>
<dbReference type="InterPro" id="IPR036235">
    <property type="entry name" value="Ribosomal_bL12_oligo_N_sf"/>
</dbReference>
<proteinExistence type="inferred from homology"/>
<keyword evidence="2 4" id="KW-0689">Ribosomal protein</keyword>
<dbReference type="SUPFAM" id="SSF54736">
    <property type="entry name" value="ClpS-like"/>
    <property type="match status" value="1"/>
</dbReference>
<dbReference type="AlphaFoldDB" id="A0A4D6YLV1"/>
<dbReference type="OrthoDB" id="9811748at2"/>
<comment type="function">
    <text evidence="4">Forms part of the ribosomal stalk which helps the ribosome interact with GTP-bound translation factors. Is thus essential for accurate translation.</text>
</comment>
<dbReference type="InterPro" id="IPR013823">
    <property type="entry name" value="Ribosomal_bL12_C"/>
</dbReference>
<dbReference type="GO" id="GO:0006412">
    <property type="term" value="P:translation"/>
    <property type="evidence" value="ECO:0007669"/>
    <property type="project" value="UniProtKB-UniRule"/>
</dbReference>
<dbReference type="Pfam" id="PF00542">
    <property type="entry name" value="Ribosomal_L12"/>
    <property type="match status" value="1"/>
</dbReference>
<evidence type="ECO:0000256" key="2">
    <source>
        <dbReference type="ARBA" id="ARBA00022980"/>
    </source>
</evidence>
<keyword evidence="8" id="KW-1185">Reference proteome</keyword>
<dbReference type="NCBIfam" id="TIGR00855">
    <property type="entry name" value="L12"/>
    <property type="match status" value="1"/>
</dbReference>
<dbReference type="GO" id="GO:0003735">
    <property type="term" value="F:structural constituent of ribosome"/>
    <property type="evidence" value="ECO:0007669"/>
    <property type="project" value="InterPro"/>
</dbReference>
<dbReference type="InterPro" id="IPR008932">
    <property type="entry name" value="Ribosomal_bL12_oligo"/>
</dbReference>
<protein>
    <recommendedName>
        <fullName evidence="4">Large ribosomal subunit protein bL12</fullName>
    </recommendedName>
</protein>
<dbReference type="Pfam" id="PF16320">
    <property type="entry name" value="Ribosomal_L12_N"/>
    <property type="match status" value="1"/>
</dbReference>
<evidence type="ECO:0000259" key="5">
    <source>
        <dbReference type="Pfam" id="PF00542"/>
    </source>
</evidence>
<dbReference type="CDD" id="cd00387">
    <property type="entry name" value="Ribosomal_L7_L12"/>
    <property type="match status" value="1"/>
</dbReference>
<dbReference type="SUPFAM" id="SSF48300">
    <property type="entry name" value="Ribosomal protein L7/12, oligomerisation (N-terminal) domain"/>
    <property type="match status" value="1"/>
</dbReference>
<keyword evidence="3 4" id="KW-0687">Ribonucleoprotein</keyword>
<dbReference type="GO" id="GO:0003729">
    <property type="term" value="F:mRNA binding"/>
    <property type="evidence" value="ECO:0007669"/>
    <property type="project" value="TreeGrafter"/>
</dbReference>
<feature type="domain" description="Large ribosomal subunit protein bL12 C-terminal" evidence="5">
    <location>
        <begin position="56"/>
        <end position="122"/>
    </location>
</feature>
<dbReference type="Proteomes" id="UP000298603">
    <property type="component" value="Chromosome"/>
</dbReference>
<dbReference type="RefSeq" id="WP_158349306.1">
    <property type="nucleotide sequence ID" value="NZ_CP032996.1"/>
</dbReference>
<accession>A0A4D6YLV1</accession>
<comment type="similarity">
    <text evidence="1 4">Belongs to the bacterial ribosomal protein bL12 family.</text>
</comment>
<evidence type="ECO:0000256" key="1">
    <source>
        <dbReference type="ARBA" id="ARBA00007197"/>
    </source>
</evidence>
<comment type="subunit">
    <text evidence="4">Homodimer. Part of the ribosomal stalk of the 50S ribosomal subunit. Forms a multimeric L10(L12)X complex, where L10 forms an elongated spine to which 2 to 4 L12 dimers bind in a sequential fashion. Binds GTP-bound translation factors.</text>
</comment>
<dbReference type="InterPro" id="IPR000206">
    <property type="entry name" value="Ribosomal_bL12"/>
</dbReference>
<dbReference type="Gene3D" id="3.30.1390.10">
    <property type="match status" value="1"/>
</dbReference>
<dbReference type="GO" id="GO:0022625">
    <property type="term" value="C:cytosolic large ribosomal subunit"/>
    <property type="evidence" value="ECO:0007669"/>
    <property type="project" value="TreeGrafter"/>
</dbReference>
<reference evidence="7 8" key="1">
    <citation type="submission" date="2018-10" db="EMBL/GenBank/DDBJ databases">
        <title>Comparative functional genomics of the obligate endosymbiont Buchnera aphidicola.</title>
        <authorList>
            <person name="Chong R.A."/>
        </authorList>
    </citation>
    <scope>NUCLEOTIDE SEQUENCE [LARGE SCALE GENOMIC DNA]</scope>
    <source>
        <strain evidence="7 8">Tma</strain>
    </source>
</reference>
<dbReference type="HAMAP" id="MF_00368">
    <property type="entry name" value="Ribosomal_bL12"/>
    <property type="match status" value="1"/>
</dbReference>
<dbReference type="PANTHER" id="PTHR45987:SF4">
    <property type="entry name" value="LARGE RIBOSOMAL SUBUNIT PROTEIN BL12M"/>
    <property type="match status" value="1"/>
</dbReference>
<gene>
    <name evidence="4" type="primary">rplL</name>
    <name evidence="7" type="ORF">D9V81_00150</name>
</gene>
<evidence type="ECO:0000313" key="7">
    <source>
        <dbReference type="EMBL" id="QCI27040.1"/>
    </source>
</evidence>
<evidence type="ECO:0000256" key="4">
    <source>
        <dbReference type="HAMAP-Rule" id="MF_00368"/>
    </source>
</evidence>
<organism evidence="7 8">
    <name type="scientific">Buchnera aphidicola</name>
    <name type="common">Therioaphis trifolii</name>
    <dbReference type="NCBI Taxonomy" id="1241884"/>
    <lineage>
        <taxon>Bacteria</taxon>
        <taxon>Pseudomonadati</taxon>
        <taxon>Pseudomonadota</taxon>
        <taxon>Gammaproteobacteria</taxon>
        <taxon>Enterobacterales</taxon>
        <taxon>Erwiniaceae</taxon>
        <taxon>Buchnera</taxon>
    </lineage>
</organism>
<dbReference type="Gene3D" id="1.20.5.710">
    <property type="entry name" value="Single helix bin"/>
    <property type="match status" value="1"/>
</dbReference>
<dbReference type="FunFam" id="3.30.1390.10:FF:000001">
    <property type="entry name" value="50S ribosomal protein L7/L12"/>
    <property type="match status" value="1"/>
</dbReference>
<sequence>MAITKEQIIEAISTMSVMEIVDLVSSMEKKFGVSSIPNISQNNNQQTEKKEEKTEFNILLKSFGKNKIAVIKAVRSTMSLGLKESKDLVESAPTTLKEKISKKDAESFKNILEKAGAIIEIK</sequence>